<dbReference type="EMBL" id="FONV01000008">
    <property type="protein sequence ID" value="SFF29007.1"/>
    <property type="molecule type" value="Genomic_DNA"/>
</dbReference>
<evidence type="ECO:0000256" key="1">
    <source>
        <dbReference type="SAM" id="MobiDB-lite"/>
    </source>
</evidence>
<reference evidence="3 4" key="1">
    <citation type="submission" date="2016-10" db="EMBL/GenBank/DDBJ databases">
        <authorList>
            <person name="de Groot N.N."/>
        </authorList>
    </citation>
    <scope>NUCLEOTIDE SEQUENCE [LARGE SCALE GENOMIC DNA]</scope>
    <source>
        <strain evidence="3 4">DSM 43019</strain>
    </source>
</reference>
<dbReference type="RefSeq" id="WP_143133873.1">
    <property type="nucleotide sequence ID" value="NZ_BOMT01000085.1"/>
</dbReference>
<protein>
    <submittedName>
        <fullName evidence="3">Uncharacterized protein</fullName>
    </submittedName>
</protein>
<organism evidence="3 4">
    <name type="scientific">Actinoplanes philippinensis</name>
    <dbReference type="NCBI Taxonomy" id="35752"/>
    <lineage>
        <taxon>Bacteria</taxon>
        <taxon>Bacillati</taxon>
        <taxon>Actinomycetota</taxon>
        <taxon>Actinomycetes</taxon>
        <taxon>Micromonosporales</taxon>
        <taxon>Micromonosporaceae</taxon>
        <taxon>Actinoplanes</taxon>
    </lineage>
</organism>
<sequence>MRTRRRRRLGGALALATTLVVALTGGAAHARAAGDQATPSVPGRTATARPGVSVTAPATGLRAGAGRSLAGTPAGQGITLGRQRTGPAPRTVEAGPDDPPGGLVCVPYISRIVTPNGTALSRVDYLAEILCNFYLAGAGQAYLIDRTGGVQTSNQVVAAAPVFSFANSYYGGSQGAVLIDGRLFDGGRQLEIGFDLVLQTLNGAPWGGCFALAAPQRYLSPCVGLGTPTLRVSVGSGEFGSGLAAYNPAAFIRDIPGTEQLTFHVGGQPDPASTARQNIVDTANGMPAKTSTFSDVGQKDVTLRRTMLEAILRIHLINGLSFRITAIAGGDHSTTSPHYSGRAFDIDRLNGSPVNASNPFNQAFRNACAAYGATDVRGPGDEGHATHIHCAWD</sequence>
<keyword evidence="2" id="KW-0732">Signal</keyword>
<name>A0A1I2HJG9_9ACTN</name>
<dbReference type="InterPro" id="IPR006311">
    <property type="entry name" value="TAT_signal"/>
</dbReference>
<dbReference type="Proteomes" id="UP000199645">
    <property type="component" value="Unassembled WGS sequence"/>
</dbReference>
<evidence type="ECO:0000256" key="2">
    <source>
        <dbReference type="SAM" id="SignalP"/>
    </source>
</evidence>
<evidence type="ECO:0000313" key="4">
    <source>
        <dbReference type="Proteomes" id="UP000199645"/>
    </source>
</evidence>
<dbReference type="STRING" id="35752.SAMN05421541_108191"/>
<keyword evidence="4" id="KW-1185">Reference proteome</keyword>
<dbReference type="PROSITE" id="PS51318">
    <property type="entry name" value="TAT"/>
    <property type="match status" value="1"/>
</dbReference>
<accession>A0A1I2HJG9</accession>
<proteinExistence type="predicted"/>
<gene>
    <name evidence="3" type="ORF">SAMN05421541_108191</name>
</gene>
<dbReference type="OrthoDB" id="5620138at2"/>
<evidence type="ECO:0000313" key="3">
    <source>
        <dbReference type="EMBL" id="SFF29007.1"/>
    </source>
</evidence>
<feature type="compositionally biased region" description="Low complexity" evidence="1">
    <location>
        <begin position="58"/>
        <end position="72"/>
    </location>
</feature>
<feature type="signal peptide" evidence="2">
    <location>
        <begin position="1"/>
        <end position="32"/>
    </location>
</feature>
<dbReference type="AlphaFoldDB" id="A0A1I2HJG9"/>
<feature type="region of interest" description="Disordered" evidence="1">
    <location>
        <begin position="32"/>
        <end position="97"/>
    </location>
</feature>
<feature type="chain" id="PRO_5039493837" evidence="2">
    <location>
        <begin position="33"/>
        <end position="393"/>
    </location>
</feature>